<keyword evidence="6" id="KW-0472">Membrane</keyword>
<sequence length="186" mass="19729">MKQQFIAALIGAAIAFPVAAQAEGYFVGGNVGRSEQKLDAPGFSLKDNGTGFKLNGGYQFTANYGVEVAYVNFGKAEINNGGGYIKSEPQTVFVAATGTLPLNNEFSLFGKVGIAQNHVKVTARAPGFNSSESENRTTAVFGIGAAYQLNKNVSFVAEYENFGKIAKDEPVSLKADMLSVGVRYSF</sequence>
<feature type="domain" description="Outer membrane protein OmpA-like transmembrane" evidence="8">
    <location>
        <begin position="21"/>
        <end position="186"/>
    </location>
</feature>
<dbReference type="AlphaFoldDB" id="A0A1I4REG1"/>
<evidence type="ECO:0000256" key="2">
    <source>
        <dbReference type="ARBA" id="ARBA00004442"/>
    </source>
</evidence>
<proteinExistence type="predicted"/>
<dbReference type="STRING" id="758825.SAMN02982985_04291"/>
<dbReference type="Proteomes" id="UP000199470">
    <property type="component" value="Unassembled WGS sequence"/>
</dbReference>
<evidence type="ECO:0000256" key="6">
    <source>
        <dbReference type="ARBA" id="ARBA00023136"/>
    </source>
</evidence>
<dbReference type="InterPro" id="IPR051723">
    <property type="entry name" value="Bact_OM_Invasion-Related"/>
</dbReference>
<dbReference type="PANTHER" id="PTHR35892:SF2">
    <property type="entry name" value="OUTER MEMBRANE PROTEIN PAGN"/>
    <property type="match status" value="1"/>
</dbReference>
<evidence type="ECO:0000256" key="3">
    <source>
        <dbReference type="ARBA" id="ARBA00022452"/>
    </source>
</evidence>
<dbReference type="SUPFAM" id="SSF56925">
    <property type="entry name" value="OMPA-like"/>
    <property type="match status" value="1"/>
</dbReference>
<gene>
    <name evidence="9" type="ORF">SAMN02982985_04291</name>
</gene>
<evidence type="ECO:0000256" key="4">
    <source>
        <dbReference type="ARBA" id="ARBA00022692"/>
    </source>
</evidence>
<organism evidence="9 10">
    <name type="scientific">Rugamonas rubra</name>
    <dbReference type="NCBI Taxonomy" id="758825"/>
    <lineage>
        <taxon>Bacteria</taxon>
        <taxon>Pseudomonadati</taxon>
        <taxon>Pseudomonadota</taxon>
        <taxon>Betaproteobacteria</taxon>
        <taxon>Burkholderiales</taxon>
        <taxon>Oxalobacteraceae</taxon>
        <taxon>Telluria group</taxon>
        <taxon>Rugamonas</taxon>
    </lineage>
</organism>
<feature type="signal peptide" evidence="7">
    <location>
        <begin position="1"/>
        <end position="22"/>
    </location>
</feature>
<evidence type="ECO:0000256" key="5">
    <source>
        <dbReference type="ARBA" id="ARBA00022729"/>
    </source>
</evidence>
<keyword evidence="4" id="KW-0812">Transmembrane</keyword>
<dbReference type="Pfam" id="PF01389">
    <property type="entry name" value="OmpA_membrane"/>
    <property type="match status" value="1"/>
</dbReference>
<evidence type="ECO:0000313" key="9">
    <source>
        <dbReference type="EMBL" id="SFM50609.1"/>
    </source>
</evidence>
<dbReference type="Gene3D" id="2.40.160.20">
    <property type="match status" value="1"/>
</dbReference>
<evidence type="ECO:0000256" key="7">
    <source>
        <dbReference type="SAM" id="SignalP"/>
    </source>
</evidence>
<comment type="subcellular location">
    <subcellularLocation>
        <location evidence="2">Cell outer membrane</location>
    </subcellularLocation>
    <subcellularLocation>
        <location evidence="1">Membrane</location>
        <topology evidence="1">Multi-pass membrane protein</topology>
    </subcellularLocation>
</comment>
<dbReference type="InterPro" id="IPR000498">
    <property type="entry name" value="OmpA-like_TM_dom"/>
</dbReference>
<dbReference type="PANTHER" id="PTHR35892">
    <property type="entry name" value="OUTER MEMBRANE PROTEIN PAGN-RELATED"/>
    <property type="match status" value="1"/>
</dbReference>
<keyword evidence="10" id="KW-1185">Reference proteome</keyword>
<keyword evidence="3" id="KW-1134">Transmembrane beta strand</keyword>
<dbReference type="EMBL" id="FOTW01000022">
    <property type="protein sequence ID" value="SFM50609.1"/>
    <property type="molecule type" value="Genomic_DNA"/>
</dbReference>
<accession>A0A1I4REG1</accession>
<evidence type="ECO:0000256" key="1">
    <source>
        <dbReference type="ARBA" id="ARBA00004141"/>
    </source>
</evidence>
<reference evidence="9 10" key="1">
    <citation type="submission" date="2016-10" db="EMBL/GenBank/DDBJ databases">
        <authorList>
            <person name="de Groot N.N."/>
        </authorList>
    </citation>
    <scope>NUCLEOTIDE SEQUENCE [LARGE SCALE GENOMIC DNA]</scope>
    <source>
        <strain evidence="9 10">ATCC 43154</strain>
    </source>
</reference>
<dbReference type="InterPro" id="IPR011250">
    <property type="entry name" value="OMP/PagP_B-barrel"/>
</dbReference>
<dbReference type="RefSeq" id="WP_174900621.1">
    <property type="nucleotide sequence ID" value="NZ_FOTW01000022.1"/>
</dbReference>
<dbReference type="NCBIfam" id="TIGR01414">
    <property type="entry name" value="autotrans_barl"/>
    <property type="match status" value="1"/>
</dbReference>
<protein>
    <submittedName>
        <fullName evidence="9">OmpA-OmpF porin, OOP family</fullName>
    </submittedName>
</protein>
<dbReference type="InterPro" id="IPR006315">
    <property type="entry name" value="OM_autotransptr_brl_dom"/>
</dbReference>
<evidence type="ECO:0000313" key="10">
    <source>
        <dbReference type="Proteomes" id="UP000199470"/>
    </source>
</evidence>
<keyword evidence="5 7" id="KW-0732">Signal</keyword>
<name>A0A1I4REG1_9BURK</name>
<evidence type="ECO:0000259" key="8">
    <source>
        <dbReference type="Pfam" id="PF01389"/>
    </source>
</evidence>
<dbReference type="GO" id="GO:0009279">
    <property type="term" value="C:cell outer membrane"/>
    <property type="evidence" value="ECO:0007669"/>
    <property type="project" value="UniProtKB-SubCell"/>
</dbReference>
<feature type="chain" id="PRO_5011716557" evidence="7">
    <location>
        <begin position="23"/>
        <end position="186"/>
    </location>
</feature>